<keyword evidence="1" id="KW-0812">Transmembrane</keyword>
<keyword evidence="1" id="KW-1133">Transmembrane helix</keyword>
<reference evidence="2" key="1">
    <citation type="submission" date="2018-01" db="EMBL/GenBank/DDBJ databases">
        <title>An insight into the sialome of Amazonian anophelines.</title>
        <authorList>
            <person name="Ribeiro J.M."/>
            <person name="Scarpassa V."/>
            <person name="Calvo E."/>
        </authorList>
    </citation>
    <scope>NUCLEOTIDE SEQUENCE</scope>
    <source>
        <tissue evidence="2">Salivary glands</tissue>
    </source>
</reference>
<keyword evidence="1" id="KW-0472">Membrane</keyword>
<name>A0A2M3ZS45_9DIPT</name>
<feature type="transmembrane region" description="Helical" evidence="1">
    <location>
        <begin position="21"/>
        <end position="43"/>
    </location>
</feature>
<sequence length="72" mass="8030">MEFMLFGLLAFFRTLFRGRRAFRVHFGAFAFRFLLVALCRFSFTLPHGLPGPFACSLARSLLHLATTAGGAC</sequence>
<dbReference type="EMBL" id="GGFM01010561">
    <property type="protein sequence ID" value="MBW31312.1"/>
    <property type="molecule type" value="Transcribed_RNA"/>
</dbReference>
<proteinExistence type="predicted"/>
<evidence type="ECO:0000313" key="2">
    <source>
        <dbReference type="EMBL" id="MBW31312.1"/>
    </source>
</evidence>
<evidence type="ECO:0000256" key="1">
    <source>
        <dbReference type="SAM" id="Phobius"/>
    </source>
</evidence>
<accession>A0A2M3ZS45</accession>
<dbReference type="AlphaFoldDB" id="A0A2M3ZS45"/>
<protein>
    <submittedName>
        <fullName evidence="2">Putative secreted peptide</fullName>
    </submittedName>
</protein>
<organism evidence="2">
    <name type="scientific">Anopheles braziliensis</name>
    <dbReference type="NCBI Taxonomy" id="58242"/>
    <lineage>
        <taxon>Eukaryota</taxon>
        <taxon>Metazoa</taxon>
        <taxon>Ecdysozoa</taxon>
        <taxon>Arthropoda</taxon>
        <taxon>Hexapoda</taxon>
        <taxon>Insecta</taxon>
        <taxon>Pterygota</taxon>
        <taxon>Neoptera</taxon>
        <taxon>Endopterygota</taxon>
        <taxon>Diptera</taxon>
        <taxon>Nematocera</taxon>
        <taxon>Culicoidea</taxon>
        <taxon>Culicidae</taxon>
        <taxon>Anophelinae</taxon>
        <taxon>Anopheles</taxon>
    </lineage>
</organism>